<gene>
    <name evidence="2" type="ORF">F2Q69_00056342</name>
</gene>
<organism evidence="2 3">
    <name type="scientific">Brassica cretica</name>
    <name type="common">Mustard</name>
    <dbReference type="NCBI Taxonomy" id="69181"/>
    <lineage>
        <taxon>Eukaryota</taxon>
        <taxon>Viridiplantae</taxon>
        <taxon>Streptophyta</taxon>
        <taxon>Embryophyta</taxon>
        <taxon>Tracheophyta</taxon>
        <taxon>Spermatophyta</taxon>
        <taxon>Magnoliopsida</taxon>
        <taxon>eudicotyledons</taxon>
        <taxon>Gunneridae</taxon>
        <taxon>Pentapetalae</taxon>
        <taxon>rosids</taxon>
        <taxon>malvids</taxon>
        <taxon>Brassicales</taxon>
        <taxon>Brassicaceae</taxon>
        <taxon>Brassiceae</taxon>
        <taxon>Brassica</taxon>
    </lineage>
</organism>
<evidence type="ECO:0000313" key="2">
    <source>
        <dbReference type="EMBL" id="KAF3484676.1"/>
    </source>
</evidence>
<accession>A0A8S9MN03</accession>
<name>A0A8S9MN03_BRACR</name>
<proteinExistence type="predicted"/>
<comment type="caution">
    <text evidence="2">The sequence shown here is derived from an EMBL/GenBank/DDBJ whole genome shotgun (WGS) entry which is preliminary data.</text>
</comment>
<dbReference type="Proteomes" id="UP000712600">
    <property type="component" value="Unassembled WGS sequence"/>
</dbReference>
<feature type="compositionally biased region" description="Basic and acidic residues" evidence="1">
    <location>
        <begin position="15"/>
        <end position="35"/>
    </location>
</feature>
<reference evidence="2" key="1">
    <citation type="submission" date="2019-12" db="EMBL/GenBank/DDBJ databases">
        <title>Genome sequencing and annotation of Brassica cretica.</title>
        <authorList>
            <person name="Studholme D.J."/>
            <person name="Sarris P."/>
        </authorList>
    </citation>
    <scope>NUCLEOTIDE SEQUENCE</scope>
    <source>
        <strain evidence="2">PFS-109/04</strain>
        <tissue evidence="2">Leaf</tissue>
    </source>
</reference>
<dbReference type="AlphaFoldDB" id="A0A8S9MN03"/>
<sequence>MGEMGEMGQIAGGSDEVRGRELGGGKPSREMGDDANDFVERRTNIRELTFFGDRSSISVNGADLREASISVLGLNGVG</sequence>
<dbReference type="EMBL" id="QGKX02002183">
    <property type="protein sequence ID" value="KAF3484676.1"/>
    <property type="molecule type" value="Genomic_DNA"/>
</dbReference>
<evidence type="ECO:0000313" key="3">
    <source>
        <dbReference type="Proteomes" id="UP000712600"/>
    </source>
</evidence>
<evidence type="ECO:0000256" key="1">
    <source>
        <dbReference type="SAM" id="MobiDB-lite"/>
    </source>
</evidence>
<feature type="region of interest" description="Disordered" evidence="1">
    <location>
        <begin position="1"/>
        <end position="35"/>
    </location>
</feature>
<protein>
    <submittedName>
        <fullName evidence="2">Uncharacterized protein</fullName>
    </submittedName>
</protein>